<evidence type="ECO:0000256" key="1">
    <source>
        <dbReference type="SAM" id="MobiDB-lite"/>
    </source>
</evidence>
<name>A0A6P8B1P2_PYRGI</name>
<evidence type="ECO:0000313" key="2">
    <source>
        <dbReference type="Proteomes" id="UP000515153"/>
    </source>
</evidence>
<sequence length="124" mass="13219">MPDYQNGRQWPSKSPKHSTTQQTSPFASLSGVQCAAKISSPLNAALLLVWSRTWMLMALPARSAARTLPLYATGAGKVAPAPEAEDVGPRQLAYIVGRVQHGQYAAAVEADLEGCVDDDVLQVV</sequence>
<dbReference type="KEGG" id="pgri:PgNI_07299"/>
<gene>
    <name evidence="3" type="ORF">PgNI_07299</name>
</gene>
<proteinExistence type="predicted"/>
<evidence type="ECO:0000313" key="3">
    <source>
        <dbReference type="RefSeq" id="XP_030981082.1"/>
    </source>
</evidence>
<dbReference type="GeneID" id="41962223"/>
<dbReference type="AlphaFoldDB" id="A0A6P8B1P2"/>
<feature type="region of interest" description="Disordered" evidence="1">
    <location>
        <begin position="1"/>
        <end position="25"/>
    </location>
</feature>
<reference evidence="3" key="1">
    <citation type="journal article" date="2019" name="Mol. Biol. Evol.">
        <title>Blast fungal genomes show frequent chromosomal changes, gene gains and losses, and effector gene turnover.</title>
        <authorList>
            <person name="Gomez Luciano L.B."/>
            <person name="Jason Tsai I."/>
            <person name="Chuma I."/>
            <person name="Tosa Y."/>
            <person name="Chen Y.H."/>
            <person name="Li J.Y."/>
            <person name="Li M.Y."/>
            <person name="Jade Lu M.Y."/>
            <person name="Nakayashiki H."/>
            <person name="Li W.H."/>
        </authorList>
    </citation>
    <scope>NUCLEOTIDE SEQUENCE</scope>
    <source>
        <strain evidence="3">NI907</strain>
    </source>
</reference>
<keyword evidence="2" id="KW-1185">Reference proteome</keyword>
<accession>A0A6P8B1P2</accession>
<organism evidence="2 3">
    <name type="scientific">Pyricularia grisea</name>
    <name type="common">Crabgrass-specific blast fungus</name>
    <name type="synonym">Magnaporthe grisea</name>
    <dbReference type="NCBI Taxonomy" id="148305"/>
    <lineage>
        <taxon>Eukaryota</taxon>
        <taxon>Fungi</taxon>
        <taxon>Dikarya</taxon>
        <taxon>Ascomycota</taxon>
        <taxon>Pezizomycotina</taxon>
        <taxon>Sordariomycetes</taxon>
        <taxon>Sordariomycetidae</taxon>
        <taxon>Magnaporthales</taxon>
        <taxon>Pyriculariaceae</taxon>
        <taxon>Pyricularia</taxon>
    </lineage>
</organism>
<dbReference type="RefSeq" id="XP_030981082.1">
    <property type="nucleotide sequence ID" value="XM_031127314.1"/>
</dbReference>
<dbReference type="Proteomes" id="UP000515153">
    <property type="component" value="Unplaced"/>
</dbReference>
<reference evidence="3" key="2">
    <citation type="submission" date="2019-10" db="EMBL/GenBank/DDBJ databases">
        <authorList>
            <consortium name="NCBI Genome Project"/>
        </authorList>
    </citation>
    <scope>NUCLEOTIDE SEQUENCE</scope>
    <source>
        <strain evidence="3">NI907</strain>
    </source>
</reference>
<reference evidence="3" key="3">
    <citation type="submission" date="2025-08" db="UniProtKB">
        <authorList>
            <consortium name="RefSeq"/>
        </authorList>
    </citation>
    <scope>IDENTIFICATION</scope>
    <source>
        <strain evidence="3">NI907</strain>
    </source>
</reference>
<protein>
    <submittedName>
        <fullName evidence="3">Uncharacterized protein</fullName>
    </submittedName>
</protein>